<evidence type="ECO:0000256" key="9">
    <source>
        <dbReference type="ARBA" id="ARBA00022777"/>
    </source>
</evidence>
<evidence type="ECO:0000256" key="7">
    <source>
        <dbReference type="ARBA" id="ARBA00022734"/>
    </source>
</evidence>
<dbReference type="InterPro" id="IPR001480">
    <property type="entry name" value="Bulb-type_lectin_dom"/>
</dbReference>
<dbReference type="PROSITE" id="PS50026">
    <property type="entry name" value="EGF_3"/>
    <property type="match status" value="1"/>
</dbReference>
<dbReference type="PROSITE" id="PS50927">
    <property type="entry name" value="BULB_LECTIN"/>
    <property type="match status" value="1"/>
</dbReference>
<comment type="caution">
    <text evidence="16">The sequence shown here is derived from an EMBL/GenBank/DDBJ whole genome shotgun (WGS) entry which is preliminary data.</text>
</comment>
<reference evidence="16" key="1">
    <citation type="submission" date="2020-01" db="EMBL/GenBank/DDBJ databases">
        <authorList>
            <person name="Mishra B."/>
        </authorList>
    </citation>
    <scope>NUCLEOTIDE SEQUENCE [LARGE SCALE GENOMIC DNA]</scope>
</reference>
<dbReference type="PANTHER" id="PTHR32444:SF235">
    <property type="entry name" value="OS01G0783900 PROTEIN"/>
    <property type="match status" value="1"/>
</dbReference>
<keyword evidence="17" id="KW-1185">Reference proteome</keyword>
<dbReference type="EMBL" id="CACVBM020001085">
    <property type="protein sequence ID" value="CAA7029736.1"/>
    <property type="molecule type" value="Genomic_DNA"/>
</dbReference>
<keyword evidence="7" id="KW-0430">Lectin</keyword>
<evidence type="ECO:0000256" key="11">
    <source>
        <dbReference type="ARBA" id="ARBA00023157"/>
    </source>
</evidence>
<dbReference type="GO" id="GO:0005524">
    <property type="term" value="F:ATP binding"/>
    <property type="evidence" value="ECO:0007669"/>
    <property type="project" value="UniProtKB-KW"/>
</dbReference>
<evidence type="ECO:0000313" key="16">
    <source>
        <dbReference type="EMBL" id="CAA7029736.1"/>
    </source>
</evidence>
<keyword evidence="9" id="KW-0418">Kinase</keyword>
<dbReference type="GO" id="GO:0005886">
    <property type="term" value="C:plasma membrane"/>
    <property type="evidence" value="ECO:0007669"/>
    <property type="project" value="UniProtKB-SubCell"/>
</dbReference>
<keyword evidence="12" id="KW-0325">Glycoprotein</keyword>
<gene>
    <name evidence="16" type="ORF">MERR_LOCUS16971</name>
</gene>
<keyword evidence="11" id="KW-1015">Disulfide bond</keyword>
<dbReference type="OrthoDB" id="1934880at2759"/>
<evidence type="ECO:0000256" key="13">
    <source>
        <dbReference type="PROSITE-ProRule" id="PRU00076"/>
    </source>
</evidence>
<sequence>MFPSCNNLKEIVLGDTRRHMVMTRFAYLFLFTMLLSLSYAAITPTSPLSIGQTLTSPNEIYELGFFSPNNSQNLYVGIWFKGIIPRVVVWVANRESPVTDSTAKLTISSNGSLLLLDGRHGVVWSIGKTSDSSGSRAELLDTGNLIVIDNLSGRTLWQSFDHLGDTMLPYSCLMYNLNANERRALTSWTSYTDPSPGDFVLQITPQVPSQMFIMRGLMPYWRSGPWAKIKFSGVPVMDETYASPFSLEQDADGLGKFCYLDRNVTVTPIMLTSEGSVKISQHDGTEWGLLFEAPANPCDHYGVCGPFGLCVTSASSPKCKCFKGFVPKHVEKWKRGNWSDGCVRHTDLLCQGNSTGKDANVYGC</sequence>
<dbReference type="InterPro" id="IPR000742">
    <property type="entry name" value="EGF"/>
</dbReference>
<comment type="caution">
    <text evidence="13">Lacks conserved residue(s) required for the propagation of feature annotation.</text>
</comment>
<dbReference type="InterPro" id="IPR036426">
    <property type="entry name" value="Bulb-type_lectin_dom_sf"/>
</dbReference>
<feature type="domain" description="EGF-like" evidence="14">
    <location>
        <begin position="294"/>
        <end position="331"/>
    </location>
</feature>
<dbReference type="SMART" id="SM00108">
    <property type="entry name" value="B_lectin"/>
    <property type="match status" value="1"/>
</dbReference>
<evidence type="ECO:0000256" key="3">
    <source>
        <dbReference type="ARBA" id="ARBA00022527"/>
    </source>
</evidence>
<dbReference type="SUPFAM" id="SSF51110">
    <property type="entry name" value="alpha-D-mannose-specific plant lectins"/>
    <property type="match status" value="1"/>
</dbReference>
<evidence type="ECO:0000256" key="12">
    <source>
        <dbReference type="ARBA" id="ARBA00023180"/>
    </source>
</evidence>
<evidence type="ECO:0000256" key="4">
    <source>
        <dbReference type="ARBA" id="ARBA00022536"/>
    </source>
</evidence>
<evidence type="ECO:0000256" key="2">
    <source>
        <dbReference type="ARBA" id="ARBA00022475"/>
    </source>
</evidence>
<dbReference type="GO" id="GO:0048544">
    <property type="term" value="P:recognition of pollen"/>
    <property type="evidence" value="ECO:0007669"/>
    <property type="project" value="InterPro"/>
</dbReference>
<keyword evidence="4 13" id="KW-0245">EGF-like domain</keyword>
<keyword evidence="3" id="KW-0723">Serine/threonine-protein kinase</keyword>
<evidence type="ECO:0000256" key="8">
    <source>
        <dbReference type="ARBA" id="ARBA00022741"/>
    </source>
</evidence>
<dbReference type="GO" id="GO:0030246">
    <property type="term" value="F:carbohydrate binding"/>
    <property type="evidence" value="ECO:0007669"/>
    <property type="project" value="UniProtKB-KW"/>
</dbReference>
<dbReference type="AlphaFoldDB" id="A0A6D2IT11"/>
<name>A0A6D2IT11_9BRAS</name>
<proteinExistence type="predicted"/>
<comment type="subcellular location">
    <subcellularLocation>
        <location evidence="1">Cell membrane</location>
        <topology evidence="1">Single-pass type I membrane protein</topology>
    </subcellularLocation>
</comment>
<evidence type="ECO:0000256" key="1">
    <source>
        <dbReference type="ARBA" id="ARBA00004251"/>
    </source>
</evidence>
<keyword evidence="10" id="KW-0067">ATP-binding</keyword>
<keyword evidence="2" id="KW-0472">Membrane</keyword>
<dbReference type="GO" id="GO:0004674">
    <property type="term" value="F:protein serine/threonine kinase activity"/>
    <property type="evidence" value="ECO:0007669"/>
    <property type="project" value="UniProtKB-KW"/>
</dbReference>
<keyword evidence="2" id="KW-1003">Cell membrane</keyword>
<evidence type="ECO:0000313" key="17">
    <source>
        <dbReference type="Proteomes" id="UP000467841"/>
    </source>
</evidence>
<keyword evidence="5" id="KW-0808">Transferase</keyword>
<protein>
    <recommendedName>
        <fullName evidence="18">Bulb-type lectin domain-containing protein</fullName>
    </recommendedName>
</protein>
<dbReference type="Pfam" id="PF00954">
    <property type="entry name" value="S_locus_glycop"/>
    <property type="match status" value="1"/>
</dbReference>
<evidence type="ECO:0000259" key="14">
    <source>
        <dbReference type="PROSITE" id="PS50026"/>
    </source>
</evidence>
<evidence type="ECO:0000256" key="5">
    <source>
        <dbReference type="ARBA" id="ARBA00022679"/>
    </source>
</evidence>
<keyword evidence="8" id="KW-0547">Nucleotide-binding</keyword>
<organism evidence="16 17">
    <name type="scientific">Microthlaspi erraticum</name>
    <dbReference type="NCBI Taxonomy" id="1685480"/>
    <lineage>
        <taxon>Eukaryota</taxon>
        <taxon>Viridiplantae</taxon>
        <taxon>Streptophyta</taxon>
        <taxon>Embryophyta</taxon>
        <taxon>Tracheophyta</taxon>
        <taxon>Spermatophyta</taxon>
        <taxon>Magnoliopsida</taxon>
        <taxon>eudicotyledons</taxon>
        <taxon>Gunneridae</taxon>
        <taxon>Pentapetalae</taxon>
        <taxon>rosids</taxon>
        <taxon>malvids</taxon>
        <taxon>Brassicales</taxon>
        <taxon>Brassicaceae</taxon>
        <taxon>Coluteocarpeae</taxon>
        <taxon>Microthlaspi</taxon>
    </lineage>
</organism>
<accession>A0A6D2IT11</accession>
<dbReference type="CDD" id="cd00028">
    <property type="entry name" value="B_lectin"/>
    <property type="match status" value="1"/>
</dbReference>
<dbReference type="FunFam" id="2.90.10.10:FF:000003">
    <property type="entry name" value="G-type lectin S-receptor-like serine/threonine-protein kinase"/>
    <property type="match status" value="1"/>
</dbReference>
<dbReference type="CDD" id="cd00054">
    <property type="entry name" value="EGF_CA"/>
    <property type="match status" value="1"/>
</dbReference>
<feature type="domain" description="Bulb-type lectin" evidence="15">
    <location>
        <begin position="39"/>
        <end position="160"/>
    </location>
</feature>
<dbReference type="GO" id="GO:0031625">
    <property type="term" value="F:ubiquitin protein ligase binding"/>
    <property type="evidence" value="ECO:0007669"/>
    <property type="project" value="UniProtKB-ARBA"/>
</dbReference>
<evidence type="ECO:0000256" key="10">
    <source>
        <dbReference type="ARBA" id="ARBA00022840"/>
    </source>
</evidence>
<keyword evidence="6" id="KW-0732">Signal</keyword>
<dbReference type="Gene3D" id="2.90.10.10">
    <property type="entry name" value="Bulb-type lectin domain"/>
    <property type="match status" value="1"/>
</dbReference>
<dbReference type="PANTHER" id="PTHR32444">
    <property type="entry name" value="BULB-TYPE LECTIN DOMAIN-CONTAINING PROTEIN"/>
    <property type="match status" value="1"/>
</dbReference>
<dbReference type="InterPro" id="IPR000858">
    <property type="entry name" value="S_locus_glycoprot_dom"/>
</dbReference>
<evidence type="ECO:0008006" key="18">
    <source>
        <dbReference type="Google" id="ProtNLM"/>
    </source>
</evidence>
<evidence type="ECO:0000259" key="15">
    <source>
        <dbReference type="PROSITE" id="PS50927"/>
    </source>
</evidence>
<dbReference type="Pfam" id="PF01453">
    <property type="entry name" value="B_lectin"/>
    <property type="match status" value="1"/>
</dbReference>
<evidence type="ECO:0000256" key="6">
    <source>
        <dbReference type="ARBA" id="ARBA00022729"/>
    </source>
</evidence>
<dbReference type="Proteomes" id="UP000467841">
    <property type="component" value="Unassembled WGS sequence"/>
</dbReference>